<evidence type="ECO:0000256" key="2">
    <source>
        <dbReference type="SAM" id="MobiDB-lite"/>
    </source>
</evidence>
<dbReference type="AlphaFoldDB" id="A0A7M7TA02"/>
<evidence type="ECO:0000313" key="4">
    <source>
        <dbReference type="EnsemblMetazoa" id="XP_031785955"/>
    </source>
</evidence>
<dbReference type="Pfam" id="PF02017">
    <property type="entry name" value="CIDE-N"/>
    <property type="match status" value="1"/>
</dbReference>
<sequence>MPILKVWTCKRNKRTAIAVVNVDIRHVLSTANKKLGVNGISIVLEKDGTVIDESDILQEYSQEILIILQNGETWQQNCQVLTSENSNTQPNAVDISAEIISNDNVSNTKSVPAVENKDNQENAVDNAQSKEDTETPLDTQEKTIASILKDRLFSDWEGYKILWITIDSNTLKELQGDKEIDKSLKQQLITRIVDDMRGFDKHLPRKAFQKVAAELRDHYPKSFEEKLRNGQRCGQGFENTVRKMMNYNNNSNRPHRLDNLNQKLKVPINQRKSLSCIQAGCSQWQPDHLPENEDETTQEEKRVWLLSYNLYDQTDPPMLEVIKENFCNSCVTQRLFLNDISKENHLLPQVREVWPCLTNKPFIFWHYEKLTGHTIHEIAVNIKDDVPRILSYGIMKRLTDINFTDTSEENQFFEALQIVCKHFKEQLDTLIIRFPAGTESFETGQNPDPQLCIIDNDPTEYIIVLKILLSIQVTTLKLCNF</sequence>
<evidence type="ECO:0000259" key="3">
    <source>
        <dbReference type="SMART" id="SM00266"/>
    </source>
</evidence>
<accession>A0A7M7TA02</accession>
<protein>
    <recommendedName>
        <fullName evidence="3">CIDE-N domain-containing protein</fullName>
    </recommendedName>
</protein>
<dbReference type="EnsemblMetazoa" id="XM_031930095">
    <property type="protein sequence ID" value="XP_031785955"/>
    <property type="gene ID" value="LOC107981207"/>
</dbReference>
<reference evidence="4" key="1">
    <citation type="submission" date="2021-01" db="UniProtKB">
        <authorList>
            <consortium name="EnsemblMetazoa"/>
        </authorList>
    </citation>
    <scope>IDENTIFICATION</scope>
</reference>
<dbReference type="GO" id="GO:0006915">
    <property type="term" value="P:apoptotic process"/>
    <property type="evidence" value="ECO:0007669"/>
    <property type="project" value="UniProtKB-KW"/>
</dbReference>
<dbReference type="Gene3D" id="3.10.20.10">
    <property type="match status" value="1"/>
</dbReference>
<dbReference type="FunCoup" id="A0A7M7TA02">
    <property type="interactions" value="26"/>
</dbReference>
<keyword evidence="5" id="KW-1185">Reference proteome</keyword>
<dbReference type="GeneID" id="107981207"/>
<dbReference type="SMART" id="SM00266">
    <property type="entry name" value="CAD"/>
    <property type="match status" value="1"/>
</dbReference>
<dbReference type="SUPFAM" id="SSF54277">
    <property type="entry name" value="CAD &amp; PB1 domains"/>
    <property type="match status" value="1"/>
</dbReference>
<evidence type="ECO:0000256" key="1">
    <source>
        <dbReference type="ARBA" id="ARBA00022703"/>
    </source>
</evidence>
<keyword evidence="1" id="KW-0053">Apoptosis</keyword>
<name>A0A7M7TA02_NASVI</name>
<proteinExistence type="predicted"/>
<feature type="domain" description="CIDE-N" evidence="3">
    <location>
        <begin position="4"/>
        <end position="74"/>
    </location>
</feature>
<organism evidence="4 5">
    <name type="scientific">Nasonia vitripennis</name>
    <name type="common">Parasitic wasp</name>
    <dbReference type="NCBI Taxonomy" id="7425"/>
    <lineage>
        <taxon>Eukaryota</taxon>
        <taxon>Metazoa</taxon>
        <taxon>Ecdysozoa</taxon>
        <taxon>Arthropoda</taxon>
        <taxon>Hexapoda</taxon>
        <taxon>Insecta</taxon>
        <taxon>Pterygota</taxon>
        <taxon>Neoptera</taxon>
        <taxon>Endopterygota</taxon>
        <taxon>Hymenoptera</taxon>
        <taxon>Apocrita</taxon>
        <taxon>Proctotrupomorpha</taxon>
        <taxon>Chalcidoidea</taxon>
        <taxon>Pteromalidae</taxon>
        <taxon>Pteromalinae</taxon>
        <taxon>Nasonia</taxon>
    </lineage>
</organism>
<evidence type="ECO:0000313" key="5">
    <source>
        <dbReference type="Proteomes" id="UP000002358"/>
    </source>
</evidence>
<dbReference type="KEGG" id="nvi:107981207"/>
<dbReference type="SMR" id="A0A7M7TA02"/>
<dbReference type="InterPro" id="IPR003508">
    <property type="entry name" value="CIDE-N_dom"/>
</dbReference>
<dbReference type="OrthoDB" id="7548759at2759"/>
<dbReference type="Proteomes" id="UP000002358">
    <property type="component" value="Unassembled WGS sequence"/>
</dbReference>
<dbReference type="RefSeq" id="XP_031785954.1">
    <property type="nucleotide sequence ID" value="XM_031930094.2"/>
</dbReference>
<dbReference type="InParanoid" id="A0A7M7TA02"/>
<dbReference type="RefSeq" id="XP_031785955.1">
    <property type="nucleotide sequence ID" value="XM_031930095.2"/>
</dbReference>
<feature type="region of interest" description="Disordered" evidence="2">
    <location>
        <begin position="114"/>
        <end position="137"/>
    </location>
</feature>
<dbReference type="EnsemblMetazoa" id="XM_031930094">
    <property type="protein sequence ID" value="XP_031785954"/>
    <property type="gene ID" value="LOC107981207"/>
</dbReference>